<organism evidence="1 2">
    <name type="scientific">Lacipirellula parvula</name>
    <dbReference type="NCBI Taxonomy" id="2650471"/>
    <lineage>
        <taxon>Bacteria</taxon>
        <taxon>Pseudomonadati</taxon>
        <taxon>Planctomycetota</taxon>
        <taxon>Planctomycetia</taxon>
        <taxon>Pirellulales</taxon>
        <taxon>Lacipirellulaceae</taxon>
        <taxon>Lacipirellula</taxon>
    </lineage>
</organism>
<dbReference type="AlphaFoldDB" id="A0A5K7XCD3"/>
<accession>A0A5K7XCD3</accession>
<dbReference type="KEGG" id="lpav:PLANPX_3234"/>
<dbReference type="Proteomes" id="UP000326837">
    <property type="component" value="Chromosome"/>
</dbReference>
<gene>
    <name evidence="1" type="ORF">PLANPX_3234</name>
</gene>
<evidence type="ECO:0000313" key="2">
    <source>
        <dbReference type="Proteomes" id="UP000326837"/>
    </source>
</evidence>
<proteinExistence type="predicted"/>
<keyword evidence="2" id="KW-1185">Reference proteome</keyword>
<protein>
    <recommendedName>
        <fullName evidence="3">Carboxypeptidase regulatory-like domain-containing protein</fullName>
    </recommendedName>
</protein>
<sequence>MLTHRLSIALVLIGLLHAVSAIGCGKHGTSNVVVRGDVSVGGEPVESGQIRFVPIDGNAGPIGIGDILAGRYEISARGGVPPGKHRVEVEPLKKTGRKVPGKPPFNDGSIDELQPTGALLYRGENSPLIVDTATSVDGEIDLEIPAK</sequence>
<name>A0A5K7XCD3_9BACT</name>
<reference evidence="2" key="1">
    <citation type="submission" date="2019-10" db="EMBL/GenBank/DDBJ databases">
        <title>Lacipirellula parvula gen. nov., sp. nov., representing a lineage of planctomycetes widespread in freshwater anoxic habitats, and description of the family Lacipirellulaceae.</title>
        <authorList>
            <person name="Dedysh S.N."/>
            <person name="Kulichevskaya I.S."/>
            <person name="Beletsky A.V."/>
            <person name="Rakitin A.L."/>
            <person name="Mardanov A.V."/>
            <person name="Ivanova A.A."/>
            <person name="Saltykova V.X."/>
            <person name="Rijpstra W.I.C."/>
            <person name="Sinninghe Damste J.S."/>
            <person name="Ravin N.V."/>
        </authorList>
    </citation>
    <scope>NUCLEOTIDE SEQUENCE [LARGE SCALE GENOMIC DNA]</scope>
    <source>
        <strain evidence="2">PX69</strain>
    </source>
</reference>
<evidence type="ECO:0000313" key="1">
    <source>
        <dbReference type="EMBL" id="BBO33622.1"/>
    </source>
</evidence>
<dbReference type="PROSITE" id="PS51257">
    <property type="entry name" value="PROKAR_LIPOPROTEIN"/>
    <property type="match status" value="1"/>
</dbReference>
<evidence type="ECO:0008006" key="3">
    <source>
        <dbReference type="Google" id="ProtNLM"/>
    </source>
</evidence>
<dbReference type="EMBL" id="AP021861">
    <property type="protein sequence ID" value="BBO33622.1"/>
    <property type="molecule type" value="Genomic_DNA"/>
</dbReference>